<keyword evidence="1" id="KW-0732">Signal</keyword>
<feature type="chain" id="PRO_5037249036" description="DUF4369 domain-containing protein" evidence="1">
    <location>
        <begin position="21"/>
        <end position="363"/>
    </location>
</feature>
<dbReference type="SUPFAM" id="SSF52833">
    <property type="entry name" value="Thioredoxin-like"/>
    <property type="match status" value="1"/>
</dbReference>
<feature type="signal peptide" evidence="1">
    <location>
        <begin position="1"/>
        <end position="20"/>
    </location>
</feature>
<accession>A0A921E8X6</accession>
<protein>
    <recommendedName>
        <fullName evidence="2">DUF4369 domain-containing protein</fullName>
    </recommendedName>
</protein>
<name>A0A921E8X6_9BACT</name>
<dbReference type="Gene3D" id="3.40.30.10">
    <property type="entry name" value="Glutaredoxin"/>
    <property type="match status" value="1"/>
</dbReference>
<evidence type="ECO:0000313" key="4">
    <source>
        <dbReference type="Proteomes" id="UP000711407"/>
    </source>
</evidence>
<dbReference type="EMBL" id="DYXT01000028">
    <property type="protein sequence ID" value="HJE39091.1"/>
    <property type="molecule type" value="Genomic_DNA"/>
</dbReference>
<reference evidence="3" key="2">
    <citation type="submission" date="2021-09" db="EMBL/GenBank/DDBJ databases">
        <authorList>
            <person name="Gilroy R."/>
        </authorList>
    </citation>
    <scope>NUCLEOTIDE SEQUENCE</scope>
    <source>
        <strain evidence="3">4100</strain>
    </source>
</reference>
<sequence>MKIPHLITCGISAAILLLSAAGCSDSNRWNLTGNVKDAPENTALIVEASQNGRWYPLDTVKTDAKGDFKLSHEAAAHPGIYRLRMDDKIIYFPIDSIDAVSINTTMTGFDTDFHLSGTADAEMMAAVDKRLMEAASKRPSSEVVRDSLLKRELGRKLLANPSGIVAYYIVNKQIDGHKLFDPADKFDNRIIGAVANAYANSRPNDPRTDYLRKLFISGRPAAVRSVEAQEIQMFDIRLFDRKGKEHSLIEVAKNHKTVILNFTTYSAPESTPFNNELHKIWKQYGSSGLTIYQVSVSDEEPFWRSAAANLPWISVYQSTASDATPLLNYNVAVLPTTYIISDGEIKERIDDITRLNTAVSKYL</sequence>
<dbReference type="InterPro" id="IPR036249">
    <property type="entry name" value="Thioredoxin-like_sf"/>
</dbReference>
<evidence type="ECO:0000256" key="1">
    <source>
        <dbReference type="SAM" id="SignalP"/>
    </source>
</evidence>
<organism evidence="3 4">
    <name type="scientific">Candidatus Amulumruptor caecigallinarius</name>
    <dbReference type="NCBI Taxonomy" id="2109911"/>
    <lineage>
        <taxon>Bacteria</taxon>
        <taxon>Pseudomonadati</taxon>
        <taxon>Bacteroidota</taxon>
        <taxon>Bacteroidia</taxon>
        <taxon>Bacteroidales</taxon>
        <taxon>Muribaculaceae</taxon>
        <taxon>Candidatus Amulumruptor</taxon>
    </lineage>
</organism>
<proteinExistence type="predicted"/>
<reference evidence="3" key="1">
    <citation type="journal article" date="2021" name="PeerJ">
        <title>Extensive microbial diversity within the chicken gut microbiome revealed by metagenomics and culture.</title>
        <authorList>
            <person name="Gilroy R."/>
            <person name="Ravi A."/>
            <person name="Getino M."/>
            <person name="Pursley I."/>
            <person name="Horton D.L."/>
            <person name="Alikhan N.F."/>
            <person name="Baker D."/>
            <person name="Gharbi K."/>
            <person name="Hall N."/>
            <person name="Watson M."/>
            <person name="Adriaenssens E.M."/>
            <person name="Foster-Nyarko E."/>
            <person name="Jarju S."/>
            <person name="Secka A."/>
            <person name="Antonio M."/>
            <person name="Oren A."/>
            <person name="Chaudhuri R.R."/>
            <person name="La Ragione R."/>
            <person name="Hildebrand F."/>
            <person name="Pallen M.J."/>
        </authorList>
    </citation>
    <scope>NUCLEOTIDE SEQUENCE</scope>
    <source>
        <strain evidence="3">4100</strain>
    </source>
</reference>
<gene>
    <name evidence="3" type="ORF">K8V47_04965</name>
</gene>
<evidence type="ECO:0000259" key="2">
    <source>
        <dbReference type="Pfam" id="PF14289"/>
    </source>
</evidence>
<dbReference type="InterPro" id="IPR025380">
    <property type="entry name" value="DUF4369"/>
</dbReference>
<dbReference type="Pfam" id="PF14289">
    <property type="entry name" value="DUF4369"/>
    <property type="match status" value="1"/>
</dbReference>
<evidence type="ECO:0000313" key="3">
    <source>
        <dbReference type="EMBL" id="HJE39091.1"/>
    </source>
</evidence>
<dbReference type="Proteomes" id="UP000711407">
    <property type="component" value="Unassembled WGS sequence"/>
</dbReference>
<dbReference type="AlphaFoldDB" id="A0A921E8X6"/>
<dbReference type="PROSITE" id="PS51257">
    <property type="entry name" value="PROKAR_LIPOPROTEIN"/>
    <property type="match status" value="1"/>
</dbReference>
<feature type="domain" description="DUF4369" evidence="2">
    <location>
        <begin position="30"/>
        <end position="122"/>
    </location>
</feature>
<comment type="caution">
    <text evidence="3">The sequence shown here is derived from an EMBL/GenBank/DDBJ whole genome shotgun (WGS) entry which is preliminary data.</text>
</comment>